<dbReference type="InterPro" id="IPR014729">
    <property type="entry name" value="Rossmann-like_a/b/a_fold"/>
</dbReference>
<proteinExistence type="inferred from homology"/>
<feature type="domain" description="UspA" evidence="2">
    <location>
        <begin position="1"/>
        <end position="127"/>
    </location>
</feature>
<dbReference type="Proteomes" id="UP000268652">
    <property type="component" value="Unassembled WGS sequence"/>
</dbReference>
<dbReference type="Pfam" id="PF00582">
    <property type="entry name" value="Usp"/>
    <property type="match status" value="2"/>
</dbReference>
<dbReference type="AlphaFoldDB" id="A0A3A9VRW7"/>
<dbReference type="PANTHER" id="PTHR46268:SF6">
    <property type="entry name" value="UNIVERSAL STRESS PROTEIN UP12"/>
    <property type="match status" value="1"/>
</dbReference>
<evidence type="ECO:0000256" key="1">
    <source>
        <dbReference type="ARBA" id="ARBA00008791"/>
    </source>
</evidence>
<dbReference type="EMBL" id="RBDY01000043">
    <property type="protein sequence ID" value="RKN13844.1"/>
    <property type="molecule type" value="Genomic_DNA"/>
</dbReference>
<evidence type="ECO:0000313" key="6">
    <source>
        <dbReference type="Proteomes" id="UP000275024"/>
    </source>
</evidence>
<feature type="domain" description="UspA" evidence="2">
    <location>
        <begin position="141"/>
        <end position="277"/>
    </location>
</feature>
<dbReference type="InterPro" id="IPR006016">
    <property type="entry name" value="UspA"/>
</dbReference>
<keyword evidence="5" id="KW-1185">Reference proteome</keyword>
<organism evidence="3 6">
    <name type="scientific">Streptomyces radicis</name>
    <dbReference type="NCBI Taxonomy" id="1750517"/>
    <lineage>
        <taxon>Bacteria</taxon>
        <taxon>Bacillati</taxon>
        <taxon>Actinomycetota</taxon>
        <taxon>Actinomycetes</taxon>
        <taxon>Kitasatosporales</taxon>
        <taxon>Streptomycetaceae</taxon>
        <taxon>Streptomyces</taxon>
    </lineage>
</organism>
<sequence>MIPTVTVGLDTSKRSLNAADWAAAEAERRGLPLRLIHIKEARPHAWPDPAAGLADEVAERLRARHPGLAIRTDDRYGQPSTVLSTAAAESALLVLGSRGLGGMTGLLLGSVSRATVARTTRPVVLVRTRDEAADGRRAGEVVLGLDLSRPCDALISFAFEAAAHHATTLRVVHVWQPPTLHAYSPEEAAPDRRADLGARRARTLNEALRPWRARHPGVEVTEEVLIGHPTHHLVRAAAGAALLVVGRRTREAALGPRIGPVTHAALHHSPAPVAVVPHD</sequence>
<dbReference type="EMBL" id="RBDX01000044">
    <property type="protein sequence ID" value="RKN03785.1"/>
    <property type="molecule type" value="Genomic_DNA"/>
</dbReference>
<dbReference type="InterPro" id="IPR006015">
    <property type="entry name" value="Universal_stress_UspA"/>
</dbReference>
<name>A0A3A9VRW7_9ACTN</name>
<dbReference type="PANTHER" id="PTHR46268">
    <property type="entry name" value="STRESS RESPONSE PROTEIN NHAX"/>
    <property type="match status" value="1"/>
</dbReference>
<comment type="caution">
    <text evidence="3">The sequence shown here is derived from an EMBL/GenBank/DDBJ whole genome shotgun (WGS) entry which is preliminary data.</text>
</comment>
<dbReference type="RefSeq" id="WP_120700457.1">
    <property type="nucleotide sequence ID" value="NZ_RBDX01000044.1"/>
</dbReference>
<evidence type="ECO:0000313" key="5">
    <source>
        <dbReference type="Proteomes" id="UP000268652"/>
    </source>
</evidence>
<dbReference type="SUPFAM" id="SSF52402">
    <property type="entry name" value="Adenine nucleotide alpha hydrolases-like"/>
    <property type="match status" value="2"/>
</dbReference>
<gene>
    <name evidence="4" type="ORF">D7318_30305</name>
    <name evidence="3" type="ORF">D7319_30785</name>
</gene>
<dbReference type="Gene3D" id="3.40.50.620">
    <property type="entry name" value="HUPs"/>
    <property type="match status" value="2"/>
</dbReference>
<evidence type="ECO:0000259" key="2">
    <source>
        <dbReference type="Pfam" id="PF00582"/>
    </source>
</evidence>
<comment type="similarity">
    <text evidence="1">Belongs to the universal stress protein A family.</text>
</comment>
<dbReference type="Proteomes" id="UP000275024">
    <property type="component" value="Unassembled WGS sequence"/>
</dbReference>
<evidence type="ECO:0000313" key="3">
    <source>
        <dbReference type="EMBL" id="RKN03785.1"/>
    </source>
</evidence>
<evidence type="ECO:0000313" key="4">
    <source>
        <dbReference type="EMBL" id="RKN13844.1"/>
    </source>
</evidence>
<reference evidence="5 6" key="1">
    <citation type="submission" date="2018-09" db="EMBL/GenBank/DDBJ databases">
        <title>Streptomyces sp. nov. DS1-2, an endophytic actinomycete isolated from roots of Dendrobium scabrilingue.</title>
        <authorList>
            <person name="Kuncharoen N."/>
            <person name="Kudo T."/>
            <person name="Ohkuma M."/>
            <person name="Yuki M."/>
            <person name="Tanasupawat S."/>
        </authorList>
    </citation>
    <scope>NUCLEOTIDE SEQUENCE [LARGE SCALE GENOMIC DNA]</scope>
    <source>
        <strain evidence="3 6">AZ1-7</strain>
        <strain evidence="4 5">DS1-2</strain>
    </source>
</reference>
<protein>
    <submittedName>
        <fullName evidence="3">Universal stress protein</fullName>
    </submittedName>
</protein>
<dbReference type="PRINTS" id="PR01438">
    <property type="entry name" value="UNVRSLSTRESS"/>
</dbReference>
<accession>A0A3A9VRW7</accession>
<dbReference type="OrthoDB" id="4867015at2"/>